<dbReference type="GO" id="GO:0000398">
    <property type="term" value="P:mRNA splicing, via spliceosome"/>
    <property type="evidence" value="ECO:0007669"/>
    <property type="project" value="TreeGrafter"/>
</dbReference>
<dbReference type="GO" id="GO:0061574">
    <property type="term" value="C:ASAP complex"/>
    <property type="evidence" value="ECO:0007669"/>
    <property type="project" value="TreeGrafter"/>
</dbReference>
<evidence type="ECO:0000313" key="4">
    <source>
        <dbReference type="EMBL" id="RKP14629.1"/>
    </source>
</evidence>
<dbReference type="PROSITE" id="PS50102">
    <property type="entry name" value="RRM"/>
    <property type="match status" value="1"/>
</dbReference>
<dbReference type="InterPro" id="IPR012677">
    <property type="entry name" value="Nucleotide-bd_a/b_plait_sf"/>
</dbReference>
<dbReference type="SUPFAM" id="SSF54928">
    <property type="entry name" value="RNA-binding domain, RBD"/>
    <property type="match status" value="1"/>
</dbReference>
<dbReference type="Pfam" id="PF00076">
    <property type="entry name" value="RRM_1"/>
    <property type="match status" value="1"/>
</dbReference>
<evidence type="ECO:0000259" key="3">
    <source>
        <dbReference type="PROSITE" id="PS50102"/>
    </source>
</evidence>
<dbReference type="InterPro" id="IPR000504">
    <property type="entry name" value="RRM_dom"/>
</dbReference>
<protein>
    <recommendedName>
        <fullName evidence="3">RRM domain-containing protein</fullName>
    </recommendedName>
</protein>
<proteinExistence type="predicted"/>
<name>A0A4V1IYI0_9FUNG</name>
<gene>
    <name evidence="4" type="ORF">BJ684DRAFT_6505</name>
</gene>
<feature type="domain" description="RRM" evidence="3">
    <location>
        <begin position="1"/>
        <end position="74"/>
    </location>
</feature>
<organism evidence="4 5">
    <name type="scientific">Piptocephalis cylindrospora</name>
    <dbReference type="NCBI Taxonomy" id="1907219"/>
    <lineage>
        <taxon>Eukaryota</taxon>
        <taxon>Fungi</taxon>
        <taxon>Fungi incertae sedis</taxon>
        <taxon>Zoopagomycota</taxon>
        <taxon>Zoopagomycotina</taxon>
        <taxon>Zoopagomycetes</taxon>
        <taxon>Zoopagales</taxon>
        <taxon>Piptocephalidaceae</taxon>
        <taxon>Piptocephalis</taxon>
    </lineage>
</organism>
<dbReference type="EMBL" id="KZ987810">
    <property type="protein sequence ID" value="RKP14629.1"/>
    <property type="molecule type" value="Genomic_DNA"/>
</dbReference>
<keyword evidence="1 2" id="KW-0694">RNA-binding</keyword>
<dbReference type="GO" id="GO:0005654">
    <property type="term" value="C:nucleoplasm"/>
    <property type="evidence" value="ECO:0007669"/>
    <property type="project" value="TreeGrafter"/>
</dbReference>
<feature type="non-terminal residue" evidence="4">
    <location>
        <position position="74"/>
    </location>
</feature>
<dbReference type="AlphaFoldDB" id="A0A4V1IYI0"/>
<keyword evidence="5" id="KW-1185">Reference proteome</keyword>
<dbReference type="OrthoDB" id="252020at2759"/>
<dbReference type="Gene3D" id="3.30.70.330">
    <property type="match status" value="1"/>
</dbReference>
<reference evidence="5" key="1">
    <citation type="journal article" date="2018" name="Nat. Microbiol.">
        <title>Leveraging single-cell genomics to expand the fungal tree of life.</title>
        <authorList>
            <person name="Ahrendt S.R."/>
            <person name="Quandt C.A."/>
            <person name="Ciobanu D."/>
            <person name="Clum A."/>
            <person name="Salamov A."/>
            <person name="Andreopoulos B."/>
            <person name="Cheng J.F."/>
            <person name="Woyke T."/>
            <person name="Pelin A."/>
            <person name="Henrissat B."/>
            <person name="Reynolds N.K."/>
            <person name="Benny G.L."/>
            <person name="Smith M.E."/>
            <person name="James T.Y."/>
            <person name="Grigoriev I.V."/>
        </authorList>
    </citation>
    <scope>NUCLEOTIDE SEQUENCE [LARGE SCALE GENOMIC DNA]</scope>
</reference>
<dbReference type="SMART" id="SM00360">
    <property type="entry name" value="RRM"/>
    <property type="match status" value="1"/>
</dbReference>
<feature type="non-terminal residue" evidence="4">
    <location>
        <position position="1"/>
    </location>
</feature>
<accession>A0A4V1IYI0</accession>
<dbReference type="InterPro" id="IPR035979">
    <property type="entry name" value="RBD_domain_sf"/>
</dbReference>
<evidence type="ECO:0000313" key="5">
    <source>
        <dbReference type="Proteomes" id="UP000267251"/>
    </source>
</evidence>
<sequence>LLVQHLTRNVTEAHLHEIFGVYGTLERVFVPKDRRSGMHRGEAILDYAEVAEAEKAIAHMHEGQLDGEVLAVSI</sequence>
<dbReference type="GO" id="GO:0005737">
    <property type="term" value="C:cytoplasm"/>
    <property type="evidence" value="ECO:0007669"/>
    <property type="project" value="TreeGrafter"/>
</dbReference>
<dbReference type="GO" id="GO:0003723">
    <property type="term" value="F:RNA binding"/>
    <property type="evidence" value="ECO:0007669"/>
    <property type="project" value="UniProtKB-UniRule"/>
</dbReference>
<evidence type="ECO:0000256" key="2">
    <source>
        <dbReference type="PROSITE-ProRule" id="PRU00176"/>
    </source>
</evidence>
<dbReference type="Proteomes" id="UP000267251">
    <property type="component" value="Unassembled WGS sequence"/>
</dbReference>
<dbReference type="PANTHER" id="PTHR15481">
    <property type="entry name" value="RIBONUCLEIC ACID BINDING PROTEIN S1"/>
    <property type="match status" value="1"/>
</dbReference>
<evidence type="ECO:0000256" key="1">
    <source>
        <dbReference type="ARBA" id="ARBA00022884"/>
    </source>
</evidence>
<dbReference type="PANTHER" id="PTHR15481:SF0">
    <property type="entry name" value="LD23870P-RELATED"/>
    <property type="match status" value="1"/>
</dbReference>